<dbReference type="Gene3D" id="3.90.230.10">
    <property type="entry name" value="Creatinase/methionine aminopeptidase superfamily"/>
    <property type="match status" value="1"/>
</dbReference>
<dbReference type="AlphaFoldDB" id="A0AA39GSR7"/>
<dbReference type="SUPFAM" id="SSF55920">
    <property type="entry name" value="Creatinase/aminopeptidase"/>
    <property type="match status" value="1"/>
</dbReference>
<protein>
    <recommendedName>
        <fullName evidence="2">Peptidase M24 domain-containing protein</fullName>
    </recommendedName>
</protein>
<keyword evidence="1" id="KW-0732">Signal</keyword>
<dbReference type="InterPro" id="IPR000994">
    <property type="entry name" value="Pept_M24"/>
</dbReference>
<keyword evidence="4" id="KW-1185">Reference proteome</keyword>
<evidence type="ECO:0000313" key="4">
    <source>
        <dbReference type="Proteomes" id="UP001175261"/>
    </source>
</evidence>
<feature type="chain" id="PRO_5041387473" description="Peptidase M24 domain-containing protein" evidence="1">
    <location>
        <begin position="19"/>
        <end position="453"/>
    </location>
</feature>
<dbReference type="Pfam" id="PF00557">
    <property type="entry name" value="Peptidase_M24"/>
    <property type="match status" value="1"/>
</dbReference>
<proteinExistence type="predicted"/>
<dbReference type="Proteomes" id="UP001175261">
    <property type="component" value="Unassembled WGS sequence"/>
</dbReference>
<dbReference type="InterPro" id="IPR036005">
    <property type="entry name" value="Creatinase/aminopeptidase-like"/>
</dbReference>
<evidence type="ECO:0000256" key="1">
    <source>
        <dbReference type="SAM" id="SignalP"/>
    </source>
</evidence>
<feature type="signal peptide" evidence="1">
    <location>
        <begin position="1"/>
        <end position="18"/>
    </location>
</feature>
<dbReference type="EMBL" id="JAPDFR010000001">
    <property type="protein sequence ID" value="KAK0392038.1"/>
    <property type="molecule type" value="Genomic_DNA"/>
</dbReference>
<evidence type="ECO:0000313" key="3">
    <source>
        <dbReference type="EMBL" id="KAK0392038.1"/>
    </source>
</evidence>
<accession>A0AA39GSR7</accession>
<gene>
    <name evidence="3" type="ORF">NLU13_1536</name>
</gene>
<evidence type="ECO:0000259" key="2">
    <source>
        <dbReference type="Pfam" id="PF00557"/>
    </source>
</evidence>
<reference evidence="3" key="1">
    <citation type="submission" date="2022-10" db="EMBL/GenBank/DDBJ databases">
        <title>Determination and structural analysis of whole genome sequence of Sarocladium strictum F4-1.</title>
        <authorList>
            <person name="Hu L."/>
            <person name="Jiang Y."/>
        </authorList>
    </citation>
    <scope>NUCLEOTIDE SEQUENCE</scope>
    <source>
        <strain evidence="3">F4-1</strain>
    </source>
</reference>
<comment type="caution">
    <text evidence="3">The sequence shown here is derived from an EMBL/GenBank/DDBJ whole genome shotgun (WGS) entry which is preliminary data.</text>
</comment>
<organism evidence="3 4">
    <name type="scientific">Sarocladium strictum</name>
    <name type="common">Black bundle disease fungus</name>
    <name type="synonym">Acremonium strictum</name>
    <dbReference type="NCBI Taxonomy" id="5046"/>
    <lineage>
        <taxon>Eukaryota</taxon>
        <taxon>Fungi</taxon>
        <taxon>Dikarya</taxon>
        <taxon>Ascomycota</taxon>
        <taxon>Pezizomycotina</taxon>
        <taxon>Sordariomycetes</taxon>
        <taxon>Hypocreomycetidae</taxon>
        <taxon>Hypocreales</taxon>
        <taxon>Sarocladiaceae</taxon>
        <taxon>Sarocladium</taxon>
    </lineage>
</organism>
<feature type="domain" description="Peptidase M24" evidence="2">
    <location>
        <begin position="198"/>
        <end position="376"/>
    </location>
</feature>
<sequence length="453" mass="51428">MRLLYLAISALFSGLTEGQQTSLHKHSPSVQTLPPLREQAALINGWVAKRKKLIPEILRRYDAEAWLISMLESGEDPVFWILKSAEQFSARRRTMYLFLADGSDDKPFEYSWIDNTPQVWTDLANVIEERNITKLVANIDPKVAFSSGLHYGEGREILTNLNNTIESDVPWSERLINMPGVAISFIALQMDDRLPWYRKLQETAWAIIQEAFSEKVIKPGVTTTTDVEWWMRDKLQSLNFTTWFQPDVSVLNSGDYAPGDPDLPERVITYGDVLHVDFGVTAMGMNTDTQHLGYVLRPGEAEEDIPLGLMEGLRKGNRLQDIVRENMLPDRKGNEILKAAREQMTAEGIEGKIYCHGVGDFGHSGGAAIGMTNLQEFVPGLGEAHLGQRTWHSVELFVEHFVPELGETLNFPLEEDVAWDKETETFEWVYGRQEKFHFVHPAVDQLPLNTEDL</sequence>
<name>A0AA39GSR7_SARSR</name>